<comment type="subcellular location">
    <subcellularLocation>
        <location evidence="3">Cytoplasm</location>
    </subcellularLocation>
</comment>
<name>A0A4S4NZU6_9BACT</name>
<dbReference type="Gene3D" id="2.30.22.10">
    <property type="entry name" value="Head domain of nucleotide exchange factor GrpE"/>
    <property type="match status" value="1"/>
</dbReference>
<feature type="region of interest" description="Disordered" evidence="6">
    <location>
        <begin position="1"/>
        <end position="48"/>
    </location>
</feature>
<sequence>MSKNNDDQPIVDDEMLNHSDAAPEEQVVEEDLKTDGDLQEERPDQVDLDELQQRLQEKEDRYLRLYAEFDNYKRRTQRERLEMMDTAGSKTMKALLPVLDDFDRAAQLAEQDEATAEIWNNGIGLVRKKLLSALASQGLKPMESTGEEYNPDLFEAVTEVPHPEMKGKVVDTIERGYTLNGRIIRHAKVVVGK</sequence>
<dbReference type="SUPFAM" id="SSF58014">
    <property type="entry name" value="Coiled-coil domain of nucleotide exchange factor GrpE"/>
    <property type="match status" value="1"/>
</dbReference>
<dbReference type="GO" id="GO:0006457">
    <property type="term" value="P:protein folding"/>
    <property type="evidence" value="ECO:0007669"/>
    <property type="project" value="InterPro"/>
</dbReference>
<organism evidence="7 8">
    <name type="scientific">Neolewinella litorea</name>
    <dbReference type="NCBI Taxonomy" id="2562452"/>
    <lineage>
        <taxon>Bacteria</taxon>
        <taxon>Pseudomonadati</taxon>
        <taxon>Bacteroidota</taxon>
        <taxon>Saprospiria</taxon>
        <taxon>Saprospirales</taxon>
        <taxon>Lewinellaceae</taxon>
        <taxon>Neolewinella</taxon>
    </lineage>
</organism>
<dbReference type="Gene3D" id="3.90.20.20">
    <property type="match status" value="1"/>
</dbReference>
<gene>
    <name evidence="3" type="primary">grpE</name>
    <name evidence="7" type="ORF">E4021_04435</name>
</gene>
<dbReference type="SUPFAM" id="SSF51064">
    <property type="entry name" value="Head domain of nucleotide exchange factor GrpE"/>
    <property type="match status" value="1"/>
</dbReference>
<comment type="caution">
    <text evidence="7">The sequence shown here is derived from an EMBL/GenBank/DDBJ whole genome shotgun (WGS) entry which is preliminary data.</text>
</comment>
<evidence type="ECO:0000313" key="7">
    <source>
        <dbReference type="EMBL" id="THH41840.1"/>
    </source>
</evidence>
<keyword evidence="5" id="KW-0175">Coiled coil</keyword>
<evidence type="ECO:0000256" key="2">
    <source>
        <dbReference type="ARBA" id="ARBA00023186"/>
    </source>
</evidence>
<keyword evidence="3" id="KW-0346">Stress response</keyword>
<dbReference type="InterPro" id="IPR000740">
    <property type="entry name" value="GrpE"/>
</dbReference>
<dbReference type="GO" id="GO:0051087">
    <property type="term" value="F:protein-folding chaperone binding"/>
    <property type="evidence" value="ECO:0007669"/>
    <property type="project" value="InterPro"/>
</dbReference>
<dbReference type="GO" id="GO:0005737">
    <property type="term" value="C:cytoplasm"/>
    <property type="evidence" value="ECO:0007669"/>
    <property type="project" value="UniProtKB-SubCell"/>
</dbReference>
<dbReference type="InterPro" id="IPR009012">
    <property type="entry name" value="GrpE_head"/>
</dbReference>
<dbReference type="PANTHER" id="PTHR21237:SF23">
    <property type="entry name" value="GRPE PROTEIN HOMOLOG, MITOCHONDRIAL"/>
    <property type="match status" value="1"/>
</dbReference>
<feature type="compositionally biased region" description="Basic and acidic residues" evidence="6">
    <location>
        <begin position="30"/>
        <end position="48"/>
    </location>
</feature>
<keyword evidence="3" id="KW-0963">Cytoplasm</keyword>
<dbReference type="EMBL" id="SRSF01000001">
    <property type="protein sequence ID" value="THH41840.1"/>
    <property type="molecule type" value="Genomic_DNA"/>
</dbReference>
<comment type="similarity">
    <text evidence="1 3 4">Belongs to the GrpE family.</text>
</comment>
<feature type="coiled-coil region" evidence="5">
    <location>
        <begin position="48"/>
        <end position="75"/>
    </location>
</feature>
<dbReference type="AlphaFoldDB" id="A0A4S4NZU6"/>
<dbReference type="CDD" id="cd00446">
    <property type="entry name" value="GrpE"/>
    <property type="match status" value="1"/>
</dbReference>
<dbReference type="OrthoDB" id="9812586at2"/>
<evidence type="ECO:0000313" key="8">
    <source>
        <dbReference type="Proteomes" id="UP000308528"/>
    </source>
</evidence>
<evidence type="ECO:0000256" key="1">
    <source>
        <dbReference type="ARBA" id="ARBA00009054"/>
    </source>
</evidence>
<dbReference type="Proteomes" id="UP000308528">
    <property type="component" value="Unassembled WGS sequence"/>
</dbReference>
<keyword evidence="8" id="KW-1185">Reference proteome</keyword>
<proteinExistence type="inferred from homology"/>
<keyword evidence="2 3" id="KW-0143">Chaperone</keyword>
<dbReference type="PRINTS" id="PR00773">
    <property type="entry name" value="GRPEPROTEIN"/>
</dbReference>
<dbReference type="InterPro" id="IPR013805">
    <property type="entry name" value="GrpE_CC"/>
</dbReference>
<comment type="function">
    <text evidence="3">Participates actively in the response to hyperosmotic and heat shock by preventing the aggregation of stress-denatured proteins, in association with DnaK and GrpE. It is the nucleotide exchange factor for DnaK and may function as a thermosensor. Unfolded proteins bind initially to DnaJ; upon interaction with the DnaJ-bound protein, DnaK hydrolyzes its bound ATP, resulting in the formation of a stable complex. GrpE releases ADP from DnaK; ATP binding to DnaK triggers the release of the substrate protein, thus completing the reaction cycle. Several rounds of ATP-dependent interactions between DnaJ, DnaK and GrpE are required for fully efficient folding.</text>
</comment>
<comment type="subunit">
    <text evidence="3">Homodimer.</text>
</comment>
<evidence type="ECO:0000256" key="4">
    <source>
        <dbReference type="RuleBase" id="RU004478"/>
    </source>
</evidence>
<accession>A0A4S4NZU6</accession>
<evidence type="ECO:0000256" key="6">
    <source>
        <dbReference type="SAM" id="MobiDB-lite"/>
    </source>
</evidence>
<reference evidence="7 8" key="1">
    <citation type="submission" date="2019-04" db="EMBL/GenBank/DDBJ databases">
        <title>Lewinella litorea sp. nov., isolated from a marine sand.</title>
        <authorList>
            <person name="Yoon J.-H."/>
        </authorList>
    </citation>
    <scope>NUCLEOTIDE SEQUENCE [LARGE SCALE GENOMIC DNA]</scope>
    <source>
        <strain evidence="7 8">HSMS-39</strain>
    </source>
</reference>
<dbReference type="RefSeq" id="WP_136456724.1">
    <property type="nucleotide sequence ID" value="NZ_SRSF01000001.1"/>
</dbReference>
<evidence type="ECO:0000256" key="5">
    <source>
        <dbReference type="SAM" id="Coils"/>
    </source>
</evidence>
<dbReference type="Pfam" id="PF01025">
    <property type="entry name" value="GrpE"/>
    <property type="match status" value="1"/>
</dbReference>
<protein>
    <recommendedName>
        <fullName evidence="3">Protein GrpE</fullName>
    </recommendedName>
    <alternativeName>
        <fullName evidence="3">HSP-70 cofactor</fullName>
    </alternativeName>
</protein>
<evidence type="ECO:0000256" key="3">
    <source>
        <dbReference type="HAMAP-Rule" id="MF_01151"/>
    </source>
</evidence>
<dbReference type="GO" id="GO:0051082">
    <property type="term" value="F:unfolded protein binding"/>
    <property type="evidence" value="ECO:0007669"/>
    <property type="project" value="TreeGrafter"/>
</dbReference>
<dbReference type="PANTHER" id="PTHR21237">
    <property type="entry name" value="GRPE PROTEIN"/>
    <property type="match status" value="1"/>
</dbReference>
<dbReference type="GO" id="GO:0000774">
    <property type="term" value="F:adenyl-nucleotide exchange factor activity"/>
    <property type="evidence" value="ECO:0007669"/>
    <property type="project" value="InterPro"/>
</dbReference>
<dbReference type="HAMAP" id="MF_01151">
    <property type="entry name" value="GrpE"/>
    <property type="match status" value="1"/>
</dbReference>
<dbReference type="GO" id="GO:0042803">
    <property type="term" value="F:protein homodimerization activity"/>
    <property type="evidence" value="ECO:0007669"/>
    <property type="project" value="InterPro"/>
</dbReference>